<dbReference type="RefSeq" id="WP_096326558.1">
    <property type="nucleotide sequence ID" value="NZ_FOMX01000063.1"/>
</dbReference>
<dbReference type="InterPro" id="IPR036390">
    <property type="entry name" value="WH_DNA-bd_sf"/>
</dbReference>
<dbReference type="Pfam" id="PF13545">
    <property type="entry name" value="HTH_Crp_2"/>
    <property type="match status" value="1"/>
</dbReference>
<dbReference type="EMBL" id="FOMX01000063">
    <property type="protein sequence ID" value="SFF40249.1"/>
    <property type="molecule type" value="Genomic_DNA"/>
</dbReference>
<organism evidence="2 3">
    <name type="scientific">Nannocystis exedens</name>
    <dbReference type="NCBI Taxonomy" id="54"/>
    <lineage>
        <taxon>Bacteria</taxon>
        <taxon>Pseudomonadati</taxon>
        <taxon>Myxococcota</taxon>
        <taxon>Polyangia</taxon>
        <taxon>Nannocystales</taxon>
        <taxon>Nannocystaceae</taxon>
        <taxon>Nannocystis</taxon>
    </lineage>
</organism>
<evidence type="ECO:0000313" key="3">
    <source>
        <dbReference type="Proteomes" id="UP000199400"/>
    </source>
</evidence>
<dbReference type="PROSITE" id="PS51063">
    <property type="entry name" value="HTH_CRP_2"/>
    <property type="match status" value="1"/>
</dbReference>
<dbReference type="AlphaFoldDB" id="A0A1I2ID24"/>
<reference evidence="3" key="1">
    <citation type="submission" date="2016-10" db="EMBL/GenBank/DDBJ databases">
        <authorList>
            <person name="Varghese N."/>
            <person name="Submissions S."/>
        </authorList>
    </citation>
    <scope>NUCLEOTIDE SEQUENCE [LARGE SCALE GENOMIC DNA]</scope>
    <source>
        <strain evidence="3">ATCC 25963</strain>
    </source>
</reference>
<protein>
    <recommendedName>
        <fullName evidence="1">HTH crp-type domain-containing protein</fullName>
    </recommendedName>
</protein>
<accession>A0A1I2ID24</accession>
<feature type="domain" description="HTH crp-type" evidence="1">
    <location>
        <begin position="66"/>
        <end position="138"/>
    </location>
</feature>
<evidence type="ECO:0000259" key="1">
    <source>
        <dbReference type="PROSITE" id="PS51063"/>
    </source>
</evidence>
<dbReference type="GO" id="GO:0003677">
    <property type="term" value="F:DNA binding"/>
    <property type="evidence" value="ECO:0007669"/>
    <property type="project" value="InterPro"/>
</dbReference>
<proteinExistence type="predicted"/>
<dbReference type="STRING" id="54.SAMN02745121_08624"/>
<name>A0A1I2ID24_9BACT</name>
<dbReference type="InterPro" id="IPR012318">
    <property type="entry name" value="HTH_CRP"/>
</dbReference>
<dbReference type="Proteomes" id="UP000199400">
    <property type="component" value="Unassembled WGS sequence"/>
</dbReference>
<dbReference type="Gene3D" id="1.10.10.10">
    <property type="entry name" value="Winged helix-like DNA-binding domain superfamily/Winged helix DNA-binding domain"/>
    <property type="match status" value="1"/>
</dbReference>
<dbReference type="InterPro" id="IPR036388">
    <property type="entry name" value="WH-like_DNA-bd_sf"/>
</dbReference>
<gene>
    <name evidence="2" type="ORF">SAMN02745121_08624</name>
</gene>
<dbReference type="SUPFAM" id="SSF46785">
    <property type="entry name" value="Winged helix' DNA-binding domain"/>
    <property type="match status" value="1"/>
</dbReference>
<evidence type="ECO:0000313" key="2">
    <source>
        <dbReference type="EMBL" id="SFF40249.1"/>
    </source>
</evidence>
<dbReference type="GO" id="GO:0006355">
    <property type="term" value="P:regulation of DNA-templated transcription"/>
    <property type="evidence" value="ECO:0007669"/>
    <property type="project" value="InterPro"/>
</dbReference>
<keyword evidence="3" id="KW-1185">Reference proteome</keyword>
<sequence>MSPDEFLAQYKRRCLEGVVALLRESGDVTLADLRDLLTAAPELRRMTLTELFEAPSTLARPAPAPLSAAAKVSAYLLDQATTAGRRERGGLLVRVPSLTKIAEQVGARDDSVALTVSLLERRGLIAVRPRRILVRDRRGLALLAGRPLPRSRPRRT</sequence>